<dbReference type="InterPro" id="IPR010401">
    <property type="entry name" value="AGL/Gdb1"/>
</dbReference>
<evidence type="ECO:0000313" key="23">
    <source>
        <dbReference type="Proteomes" id="UP000307440"/>
    </source>
</evidence>
<dbReference type="GO" id="GO:0005980">
    <property type="term" value="P:glycogen catabolic process"/>
    <property type="evidence" value="ECO:0007669"/>
    <property type="project" value="InterPro"/>
</dbReference>
<dbReference type="PANTHER" id="PTHR10569:SF2">
    <property type="entry name" value="GLYCOGEN DEBRANCHING ENZYME"/>
    <property type="match status" value="1"/>
</dbReference>
<dbReference type="SUPFAM" id="SSF48208">
    <property type="entry name" value="Six-hairpin glycosidases"/>
    <property type="match status" value="1"/>
</dbReference>
<dbReference type="STRING" id="230819.A0A5C3KZ15"/>
<keyword evidence="23" id="KW-1185">Reference proteome</keyword>
<evidence type="ECO:0000256" key="11">
    <source>
        <dbReference type="ARBA" id="ARBA00022801"/>
    </source>
</evidence>
<dbReference type="CDD" id="cd11327">
    <property type="entry name" value="AmyAc_Glg_debranch_2"/>
    <property type="match status" value="1"/>
</dbReference>
<comment type="catalytic activity">
    <reaction evidence="2">
        <text>Hydrolysis of (1-&gt;6)-alpha-D-glucosidic branch linkages in glycogen phosphorylase limit dextrin.</text>
        <dbReference type="EC" id="3.2.1.33"/>
    </reaction>
</comment>
<dbReference type="InterPro" id="IPR032792">
    <property type="entry name" value="AGL_glucanoTrfase"/>
</dbReference>
<dbReference type="Gene3D" id="3.20.20.80">
    <property type="entry name" value="Glycosidases"/>
    <property type="match status" value="2"/>
</dbReference>
<feature type="region of interest" description="Disordered" evidence="17">
    <location>
        <begin position="1"/>
        <end position="53"/>
    </location>
</feature>
<keyword evidence="10" id="KW-0808">Transferase</keyword>
<evidence type="ECO:0000256" key="14">
    <source>
        <dbReference type="ARBA" id="ARBA00023295"/>
    </source>
</evidence>
<feature type="compositionally biased region" description="Basic residues" evidence="17">
    <location>
        <begin position="1"/>
        <end position="10"/>
    </location>
</feature>
<dbReference type="InterPro" id="IPR032788">
    <property type="entry name" value="AGL_central"/>
</dbReference>
<organism evidence="22 23">
    <name type="scientific">Coprinopsis marcescibilis</name>
    <name type="common">Agaric fungus</name>
    <name type="synonym">Psathyrella marcescibilis</name>
    <dbReference type="NCBI Taxonomy" id="230819"/>
    <lineage>
        <taxon>Eukaryota</taxon>
        <taxon>Fungi</taxon>
        <taxon>Dikarya</taxon>
        <taxon>Basidiomycota</taxon>
        <taxon>Agaricomycotina</taxon>
        <taxon>Agaricomycetes</taxon>
        <taxon>Agaricomycetidae</taxon>
        <taxon>Agaricales</taxon>
        <taxon>Agaricineae</taxon>
        <taxon>Psathyrellaceae</taxon>
        <taxon>Coprinopsis</taxon>
    </lineage>
</organism>
<dbReference type="Proteomes" id="UP000307440">
    <property type="component" value="Unassembled WGS sequence"/>
</dbReference>
<comment type="similarity">
    <text evidence="15">Belongs to the glycogen debranching enzyme family.</text>
</comment>
<dbReference type="EMBL" id="ML210184">
    <property type="protein sequence ID" value="TFK25644.1"/>
    <property type="molecule type" value="Genomic_DNA"/>
</dbReference>
<dbReference type="OrthoDB" id="10248904at2759"/>
<evidence type="ECO:0000313" key="22">
    <source>
        <dbReference type="EMBL" id="TFK25644.1"/>
    </source>
</evidence>
<keyword evidence="8" id="KW-0963">Cytoplasm</keyword>
<keyword evidence="13" id="KW-0511">Multifunctional enzyme</keyword>
<dbReference type="EC" id="2.4.1.25" evidence="5"/>
<feature type="compositionally biased region" description="Polar residues" evidence="17">
    <location>
        <begin position="29"/>
        <end position="40"/>
    </location>
</feature>
<evidence type="ECO:0000256" key="6">
    <source>
        <dbReference type="ARBA" id="ARBA00012778"/>
    </source>
</evidence>
<sequence>MPSGKTKRKERGPGKIDVNNLKSKGTRLSPASTNASGTPSPVTPITPKTPAEEGIDFFGGAVKPGEAPIRVYELQLQPDGGPDKDVQYIRLPPAYTPYILRVSIEAGTPASKDGTFKTNFPLDGKTFGRARITEKRLPQDFSKPIQIDLPIAQAGAYKYWIEYEGTDKQRVKGREGFFNIDPVLKLKARAPILDSNLRVLSPAEGGGAVKPEYVNLPQDGLSVLTVVSKWMGTLQEWPAHFKEAKERGYTMLHYPPLQERGESNSPYSIRNQMKYDPELFGAAGLKDGETGQKEVDATLALAKEEYGLLSLIDVVLNHTANDSAWLVEHPEAGFSPANSPHLTPALEIDTAIVEFSESLASKGLPTTITSYDDLNAIVDAFEKKLRSLNLWQFYVLDAEREKDSIKAALVSGTITSWAGPPVANKPVEELAHIAREKGIIQGLSQYASRFGVRVDQDVAAGLVKAAFTALDSPDALAEAWKKVVDVINVPLYEEWEADTRTALENIKNRVKYTRLEENGPKIGEISKGQPLVEPYFTRITPPLGKADPLVYSLANNGWIWGADPLQNFALLPSKAYLRREVIVWGDCVKLRYGKSSDDNPWLWSYMTGYVESLAKTFDGFRIDNCHSTPLEVGTHMLDSARVVRPNLYVCAELFTGNEETDLVFVRELGINSLIRESYNGWDPKEYSRLLYRFGLGKPIGSMDGTCMISKEEIPSPTGKGPARQAVVTPVNGSLPHAMLYDLTHDNESPLDKRSAEDALATGALAAFSFCATGSVKGFDDLYPKLLNLVTEKRKYELSGLGETSGIANVKRVLNELHLEMVVDGFEEGHVHQENDYIVLHRVHPKTLKGYLLVAHTAFHKGKKDRGHIDPIKLRRTRAKYILGAKVEISSYDPPKDKNLLKGLPSKLIDIPPIEIYRKNDESGPYSELVVPDVFPPGSVMVFETQIEDFDAELEQLCTVGAYEALKDANLVDLNVILHRSDVEERDATDGLYGAYDVPGLGKLVYCGLEGWMNALRHVMRYSDLGHPVCGHLRDGTWAFDYVHERLSSQVKAFPNLAKPAQWLKERCDRVKAKIPNFMRPKFFALIISEAYKAARLAVVEQCSEFVVSGHSFIQDLALCSVQMHGLVKSASLDPEVVTPSLAAGLPHFTTGWARCWGRDVFISLSGLFLTTGNFEDARKHILAFSTTLKHGLIPNLLDSVRSPRYNSRDSPWWMVQNIQDYVNRAPDGISILSETIKRRFLKDDTWVAWDDPKAYSESSTIAEVIQEILQRHADGINFREHNAGPNLDRQMNEEGFNISVNVDWETGFVLGGNKHNCGTWMDKMGESERAGTKGVPGSPRDGADVEIIGLLKSTLRWLDALSSKGKFPSKGVQAKINGEERLVTYKEWSDLIQSSFEKYFYVPLDPAEDVNYKIDPKLVNRRGIYKDVYGSGQDHTWADYQFRCNFPIAMTVAPELFDEKHALGALQLADKVLRGPLGMKTLDPIDMQYRPIYDNQNDSTDASVAKGLNYHNGPEWGWPLGYFLRAYLYFDLRVGEGKTNPTETLHKLHGTLLTPRRHIRKDPWRGLPELTNENGTYCSDSCPTQAWSASTLLDFLEDVHNLSR</sequence>
<dbReference type="InterPro" id="IPR029436">
    <property type="entry name" value="AGL_euk_N"/>
</dbReference>
<keyword evidence="9" id="KW-0328">Glycosyltransferase</keyword>
<gene>
    <name evidence="22" type="ORF">FA15DRAFT_590064</name>
</gene>
<evidence type="ECO:0000259" key="19">
    <source>
        <dbReference type="Pfam" id="PF14699"/>
    </source>
</evidence>
<comment type="function">
    <text evidence="3">Multifunctional enzyme acting as 1,4-alpha-D-glucan:1,4-alpha-D-glucan 4-alpha-D-glycosyltransferase and amylo-1,6-glucosidase in glycogen degradation.</text>
</comment>
<evidence type="ECO:0000256" key="17">
    <source>
        <dbReference type="SAM" id="MobiDB-lite"/>
    </source>
</evidence>
<evidence type="ECO:0000256" key="1">
    <source>
        <dbReference type="ARBA" id="ARBA00000439"/>
    </source>
</evidence>
<dbReference type="SUPFAM" id="SSF51445">
    <property type="entry name" value="(Trans)glycosidases"/>
    <property type="match status" value="1"/>
</dbReference>
<evidence type="ECO:0000259" key="21">
    <source>
        <dbReference type="Pfam" id="PF14702"/>
    </source>
</evidence>
<accession>A0A5C3KZ15</accession>
<feature type="domain" description="Eukaryotic glycogen debranching enzyme N-terminal" evidence="19">
    <location>
        <begin position="100"/>
        <end position="187"/>
    </location>
</feature>
<dbReference type="EC" id="3.2.1.33" evidence="6"/>
<evidence type="ECO:0000256" key="3">
    <source>
        <dbReference type="ARBA" id="ARBA00003530"/>
    </source>
</evidence>
<evidence type="ECO:0000256" key="12">
    <source>
        <dbReference type="ARBA" id="ARBA00023056"/>
    </source>
</evidence>
<keyword evidence="14" id="KW-0326">Glycosidase</keyword>
<dbReference type="Pfam" id="PF14702">
    <property type="entry name" value="hGDE_central"/>
    <property type="match status" value="1"/>
</dbReference>
<dbReference type="FunFam" id="1.50.10.10:FF:000039">
    <property type="entry name" value="Glycogen debranching enzyme Gdb1, putative"/>
    <property type="match status" value="1"/>
</dbReference>
<dbReference type="InterPro" id="IPR032790">
    <property type="entry name" value="GDE_C"/>
</dbReference>
<dbReference type="Gene3D" id="1.50.10.10">
    <property type="match status" value="1"/>
</dbReference>
<dbReference type="GO" id="GO:0004135">
    <property type="term" value="F:amylo-alpha-1,6-glucosidase activity"/>
    <property type="evidence" value="ECO:0007669"/>
    <property type="project" value="UniProtKB-EC"/>
</dbReference>
<evidence type="ECO:0000256" key="15">
    <source>
        <dbReference type="ARBA" id="ARBA00025780"/>
    </source>
</evidence>
<feature type="domain" description="Glycogen debranching enzyme glucanotransferase" evidence="20">
    <location>
        <begin position="215"/>
        <end position="648"/>
    </location>
</feature>
<evidence type="ECO:0000256" key="7">
    <source>
        <dbReference type="ARBA" id="ARBA00020723"/>
    </source>
</evidence>
<evidence type="ECO:0000256" key="2">
    <source>
        <dbReference type="ARBA" id="ARBA00000927"/>
    </source>
</evidence>
<evidence type="ECO:0000256" key="4">
    <source>
        <dbReference type="ARBA" id="ARBA00004496"/>
    </source>
</evidence>
<evidence type="ECO:0000256" key="9">
    <source>
        <dbReference type="ARBA" id="ARBA00022676"/>
    </source>
</evidence>
<comment type="catalytic activity">
    <reaction evidence="1">
        <text>Transfers a segment of a (1-&gt;4)-alpha-D-glucan to a new position in an acceptor, which may be glucose or a (1-&gt;4)-alpha-D-glucan.</text>
        <dbReference type="EC" id="2.4.1.25"/>
    </reaction>
</comment>
<proteinExistence type="inferred from homology"/>
<comment type="subcellular location">
    <subcellularLocation>
        <location evidence="4">Cytoplasm</location>
    </subcellularLocation>
</comment>
<dbReference type="GO" id="GO:0004134">
    <property type="term" value="F:4-alpha-glucanotransferase activity"/>
    <property type="evidence" value="ECO:0007669"/>
    <property type="project" value="UniProtKB-EC"/>
</dbReference>
<evidence type="ECO:0000259" key="18">
    <source>
        <dbReference type="Pfam" id="PF06202"/>
    </source>
</evidence>
<dbReference type="GO" id="GO:0005978">
    <property type="term" value="P:glycogen biosynthetic process"/>
    <property type="evidence" value="ECO:0007669"/>
    <property type="project" value="UniProtKB-KW"/>
</dbReference>
<dbReference type="InterPro" id="IPR012341">
    <property type="entry name" value="6hp_glycosidase-like_sf"/>
</dbReference>
<dbReference type="PANTHER" id="PTHR10569">
    <property type="entry name" value="GLYCOGEN DEBRANCHING ENZYME"/>
    <property type="match status" value="1"/>
</dbReference>
<evidence type="ECO:0000256" key="16">
    <source>
        <dbReference type="ARBA" id="ARBA00031477"/>
    </source>
</evidence>
<dbReference type="Pfam" id="PF06202">
    <property type="entry name" value="GDE_C"/>
    <property type="match status" value="1"/>
</dbReference>
<evidence type="ECO:0000256" key="8">
    <source>
        <dbReference type="ARBA" id="ARBA00022490"/>
    </source>
</evidence>
<evidence type="ECO:0000256" key="10">
    <source>
        <dbReference type="ARBA" id="ARBA00022679"/>
    </source>
</evidence>
<reference evidence="22 23" key="1">
    <citation type="journal article" date="2019" name="Nat. Ecol. Evol.">
        <title>Megaphylogeny resolves global patterns of mushroom evolution.</title>
        <authorList>
            <person name="Varga T."/>
            <person name="Krizsan K."/>
            <person name="Foldi C."/>
            <person name="Dima B."/>
            <person name="Sanchez-Garcia M."/>
            <person name="Sanchez-Ramirez S."/>
            <person name="Szollosi G.J."/>
            <person name="Szarkandi J.G."/>
            <person name="Papp V."/>
            <person name="Albert L."/>
            <person name="Andreopoulos W."/>
            <person name="Angelini C."/>
            <person name="Antonin V."/>
            <person name="Barry K.W."/>
            <person name="Bougher N.L."/>
            <person name="Buchanan P."/>
            <person name="Buyck B."/>
            <person name="Bense V."/>
            <person name="Catcheside P."/>
            <person name="Chovatia M."/>
            <person name="Cooper J."/>
            <person name="Damon W."/>
            <person name="Desjardin D."/>
            <person name="Finy P."/>
            <person name="Geml J."/>
            <person name="Haridas S."/>
            <person name="Hughes K."/>
            <person name="Justo A."/>
            <person name="Karasinski D."/>
            <person name="Kautmanova I."/>
            <person name="Kiss B."/>
            <person name="Kocsube S."/>
            <person name="Kotiranta H."/>
            <person name="LaButti K.M."/>
            <person name="Lechner B.E."/>
            <person name="Liimatainen K."/>
            <person name="Lipzen A."/>
            <person name="Lukacs Z."/>
            <person name="Mihaltcheva S."/>
            <person name="Morgado L.N."/>
            <person name="Niskanen T."/>
            <person name="Noordeloos M.E."/>
            <person name="Ohm R.A."/>
            <person name="Ortiz-Santana B."/>
            <person name="Ovrebo C."/>
            <person name="Racz N."/>
            <person name="Riley R."/>
            <person name="Savchenko A."/>
            <person name="Shiryaev A."/>
            <person name="Soop K."/>
            <person name="Spirin V."/>
            <person name="Szebenyi C."/>
            <person name="Tomsovsky M."/>
            <person name="Tulloss R.E."/>
            <person name="Uehling J."/>
            <person name="Grigoriev I.V."/>
            <person name="Vagvolgyi C."/>
            <person name="Papp T."/>
            <person name="Martin F.M."/>
            <person name="Miettinen O."/>
            <person name="Hibbett D.S."/>
            <person name="Nagy L.G."/>
        </authorList>
    </citation>
    <scope>NUCLEOTIDE SEQUENCE [LARGE SCALE GENOMIC DNA]</scope>
    <source>
        <strain evidence="22 23">CBS 121175</strain>
    </source>
</reference>
<dbReference type="InterPro" id="IPR008928">
    <property type="entry name" value="6-hairpin_glycosidase_sf"/>
</dbReference>
<keyword evidence="11" id="KW-0378">Hydrolase</keyword>
<feature type="domain" description="Glycogen debranching enzyme C-terminal" evidence="18">
    <location>
        <begin position="1135"/>
        <end position="1593"/>
    </location>
</feature>
<dbReference type="GO" id="GO:0005737">
    <property type="term" value="C:cytoplasm"/>
    <property type="evidence" value="ECO:0007669"/>
    <property type="project" value="UniProtKB-SubCell"/>
</dbReference>
<evidence type="ECO:0000256" key="5">
    <source>
        <dbReference type="ARBA" id="ARBA00012560"/>
    </source>
</evidence>
<evidence type="ECO:0000259" key="20">
    <source>
        <dbReference type="Pfam" id="PF14701"/>
    </source>
</evidence>
<keyword evidence="12" id="KW-0320">Glycogen biosynthesis</keyword>
<dbReference type="Pfam" id="PF14699">
    <property type="entry name" value="hGDE_N"/>
    <property type="match status" value="1"/>
</dbReference>
<evidence type="ECO:0000256" key="13">
    <source>
        <dbReference type="ARBA" id="ARBA00023268"/>
    </source>
</evidence>
<dbReference type="Pfam" id="PF14701">
    <property type="entry name" value="hDGE_amylase"/>
    <property type="match status" value="1"/>
</dbReference>
<protein>
    <recommendedName>
        <fullName evidence="7">Glycogen debranching enzyme</fullName>
        <ecNumber evidence="5">2.4.1.25</ecNumber>
        <ecNumber evidence="6">3.2.1.33</ecNumber>
    </recommendedName>
    <alternativeName>
        <fullName evidence="16">Glycogen debrancher</fullName>
    </alternativeName>
</protein>
<name>A0A5C3KZ15_COPMA</name>
<dbReference type="InterPro" id="IPR017853">
    <property type="entry name" value="GH"/>
</dbReference>
<feature type="domain" description="Glycogen debranching enzyme central" evidence="21">
    <location>
        <begin position="805"/>
        <end position="1046"/>
    </location>
</feature>